<keyword evidence="4" id="KW-1185">Reference proteome</keyword>
<proteinExistence type="predicted"/>
<dbReference type="GO" id="GO:0005634">
    <property type="term" value="C:nucleus"/>
    <property type="evidence" value="ECO:0007669"/>
    <property type="project" value="TreeGrafter"/>
</dbReference>
<dbReference type="GO" id="GO:0035861">
    <property type="term" value="C:site of double-strand break"/>
    <property type="evidence" value="ECO:0007669"/>
    <property type="project" value="TreeGrafter"/>
</dbReference>
<dbReference type="InterPro" id="IPR008984">
    <property type="entry name" value="SMAD_FHA_dom_sf"/>
</dbReference>
<protein>
    <recommendedName>
        <fullName evidence="6">PNK FHA domain-containing protein</fullName>
    </recommendedName>
</protein>
<dbReference type="Proteomes" id="UP000494256">
    <property type="component" value="Unassembled WGS sequence"/>
</dbReference>
<evidence type="ECO:0000313" key="2">
    <source>
        <dbReference type="EMBL" id="CAB3225467.1"/>
    </source>
</evidence>
<dbReference type="GO" id="GO:0006302">
    <property type="term" value="P:double-strand break repair"/>
    <property type="evidence" value="ECO:0007669"/>
    <property type="project" value="InterPro"/>
</dbReference>
<dbReference type="EMBL" id="CADEBC010000205">
    <property type="protein sequence ID" value="CAB3225467.1"/>
    <property type="molecule type" value="Genomic_DNA"/>
</dbReference>
<accession>A0A8S0ZPC1</accession>
<feature type="region of interest" description="Disordered" evidence="1">
    <location>
        <begin position="170"/>
        <end position="224"/>
    </location>
</feature>
<evidence type="ECO:0008006" key="6">
    <source>
        <dbReference type="Google" id="ProtNLM"/>
    </source>
</evidence>
<evidence type="ECO:0000313" key="3">
    <source>
        <dbReference type="EMBL" id="CAB3235124.1"/>
    </source>
</evidence>
<reference evidence="4 5" key="1">
    <citation type="submission" date="2020-04" db="EMBL/GenBank/DDBJ databases">
        <authorList>
            <person name="Wallbank WR R."/>
            <person name="Pardo Diaz C."/>
            <person name="Kozak K."/>
            <person name="Martin S."/>
            <person name="Jiggins C."/>
            <person name="Moest M."/>
            <person name="Warren A I."/>
            <person name="Byers J.R.P. K."/>
            <person name="Montejo-Kovacevich G."/>
            <person name="Yen C E."/>
        </authorList>
    </citation>
    <scope>NUCLEOTIDE SEQUENCE [LARGE SCALE GENOMIC DNA]</scope>
</reference>
<feature type="region of interest" description="Disordered" evidence="1">
    <location>
        <begin position="110"/>
        <end position="138"/>
    </location>
</feature>
<dbReference type="GO" id="GO:0008408">
    <property type="term" value="F:3'-5' exonuclease activity"/>
    <property type="evidence" value="ECO:0007669"/>
    <property type="project" value="InterPro"/>
</dbReference>
<dbReference type="InterPro" id="IPR039253">
    <property type="entry name" value="APLF"/>
</dbReference>
<dbReference type="OrthoDB" id="10256774at2759"/>
<evidence type="ECO:0000256" key="1">
    <source>
        <dbReference type="SAM" id="MobiDB-lite"/>
    </source>
</evidence>
<dbReference type="PANTHER" id="PTHR21315:SF2">
    <property type="entry name" value="APRATAXIN AND PNK-LIKE FACTOR"/>
    <property type="match status" value="1"/>
</dbReference>
<dbReference type="GO" id="GO:0003906">
    <property type="term" value="F:DNA-(apurinic or apyrimidinic site) endonuclease activity"/>
    <property type="evidence" value="ECO:0007669"/>
    <property type="project" value="InterPro"/>
</dbReference>
<dbReference type="Proteomes" id="UP000494106">
    <property type="component" value="Unassembled WGS sequence"/>
</dbReference>
<feature type="compositionally biased region" description="Basic and acidic residues" evidence="1">
    <location>
        <begin position="215"/>
        <end position="224"/>
    </location>
</feature>
<evidence type="ECO:0000313" key="5">
    <source>
        <dbReference type="Proteomes" id="UP000494256"/>
    </source>
</evidence>
<name>A0A8S0ZPC1_ARCPL</name>
<organism evidence="3 5">
    <name type="scientific">Arctia plantaginis</name>
    <name type="common">Wood tiger moth</name>
    <name type="synonym">Phalaena plantaginis</name>
    <dbReference type="NCBI Taxonomy" id="874455"/>
    <lineage>
        <taxon>Eukaryota</taxon>
        <taxon>Metazoa</taxon>
        <taxon>Ecdysozoa</taxon>
        <taxon>Arthropoda</taxon>
        <taxon>Hexapoda</taxon>
        <taxon>Insecta</taxon>
        <taxon>Pterygota</taxon>
        <taxon>Neoptera</taxon>
        <taxon>Endopterygota</taxon>
        <taxon>Lepidoptera</taxon>
        <taxon>Glossata</taxon>
        <taxon>Ditrysia</taxon>
        <taxon>Noctuoidea</taxon>
        <taxon>Erebidae</taxon>
        <taxon>Arctiinae</taxon>
        <taxon>Arctia</taxon>
    </lineage>
</organism>
<evidence type="ECO:0000313" key="4">
    <source>
        <dbReference type="Proteomes" id="UP000494106"/>
    </source>
</evidence>
<dbReference type="SUPFAM" id="SSF49879">
    <property type="entry name" value="SMAD/FHA domain"/>
    <property type="match status" value="1"/>
</dbReference>
<feature type="compositionally biased region" description="Polar residues" evidence="1">
    <location>
        <begin position="202"/>
        <end position="214"/>
    </location>
</feature>
<dbReference type="EMBL" id="CADEBD010000298">
    <property type="protein sequence ID" value="CAB3235124.1"/>
    <property type="molecule type" value="Genomic_DNA"/>
</dbReference>
<gene>
    <name evidence="2" type="ORF">APLA_LOCUS2516</name>
    <name evidence="3" type="ORF">APLA_LOCUS6880</name>
</gene>
<dbReference type="Gene3D" id="2.60.200.20">
    <property type="match status" value="1"/>
</dbReference>
<feature type="compositionally biased region" description="Polar residues" evidence="1">
    <location>
        <begin position="170"/>
        <end position="193"/>
    </location>
</feature>
<dbReference type="AlphaFoldDB" id="A0A8S0ZPC1"/>
<sequence>MVFQIKRVDVAEPSRILEVGKHTIGPGQYLLREESNLEVPTDHAQLLVTDDIVSLKTLDKNPCYYIKTKTDKKEILRQNDIYTFKSGDRFGLTPDSFWYEITTCCGLDTTPNPLKLRNSNRKDGHGIESGDQNNVISVSDTEDDAVIFEMSESLEDFNKSAATLLKELEGSSSTQALPTTNKRVQDANDSSTTDIKKAKTEPSPQDMQGAQSGPKNEKDCVCCP</sequence>
<dbReference type="PANTHER" id="PTHR21315">
    <property type="entry name" value="APRATAXIN AND PNK-LIKE FACTOR-RELATED"/>
    <property type="match status" value="1"/>
</dbReference>
<comment type="caution">
    <text evidence="3">The sequence shown here is derived from an EMBL/GenBank/DDBJ whole genome shotgun (WGS) entry which is preliminary data.</text>
</comment>